<evidence type="ECO:0000313" key="4">
    <source>
        <dbReference type="Proteomes" id="UP001347796"/>
    </source>
</evidence>
<dbReference type="AlphaFoldDB" id="A0AAN8JRP0"/>
<dbReference type="SUPFAM" id="SSF48371">
    <property type="entry name" value="ARM repeat"/>
    <property type="match status" value="1"/>
</dbReference>
<dbReference type="InterPro" id="IPR001494">
    <property type="entry name" value="Importin-beta_N"/>
</dbReference>
<dbReference type="GO" id="GO:0005737">
    <property type="term" value="C:cytoplasm"/>
    <property type="evidence" value="ECO:0007669"/>
    <property type="project" value="TreeGrafter"/>
</dbReference>
<dbReference type="GO" id="GO:0006405">
    <property type="term" value="P:RNA export from nucleus"/>
    <property type="evidence" value="ECO:0007669"/>
    <property type="project" value="TreeGrafter"/>
</dbReference>
<feature type="domain" description="Importin N-terminal" evidence="2">
    <location>
        <begin position="32"/>
        <end position="99"/>
    </location>
</feature>
<dbReference type="SMART" id="SM00913">
    <property type="entry name" value="IBN_N"/>
    <property type="match status" value="1"/>
</dbReference>
<keyword evidence="4" id="KW-1185">Reference proteome</keyword>
<dbReference type="InterPro" id="IPR013598">
    <property type="entry name" value="Exportin-1/Importin-b-like"/>
</dbReference>
<dbReference type="Pfam" id="PF19273">
    <property type="entry name" value="Exportin-5"/>
    <property type="match status" value="1"/>
</dbReference>
<dbReference type="GO" id="GO:0005634">
    <property type="term" value="C:nucleus"/>
    <property type="evidence" value="ECO:0007669"/>
    <property type="project" value="TreeGrafter"/>
</dbReference>
<dbReference type="Pfam" id="PF08389">
    <property type="entry name" value="Xpo1"/>
    <property type="match status" value="1"/>
</dbReference>
<dbReference type="Pfam" id="PF03810">
    <property type="entry name" value="IBN_N"/>
    <property type="match status" value="1"/>
</dbReference>
<dbReference type="PANTHER" id="PTHR11223:SF3">
    <property type="entry name" value="EXPORTIN-5"/>
    <property type="match status" value="1"/>
</dbReference>
<dbReference type="Proteomes" id="UP001347796">
    <property type="component" value="Unassembled WGS sequence"/>
</dbReference>
<evidence type="ECO:0000259" key="2">
    <source>
        <dbReference type="SMART" id="SM00913"/>
    </source>
</evidence>
<proteinExistence type="inferred from homology"/>
<reference evidence="3 4" key="1">
    <citation type="submission" date="2024-01" db="EMBL/GenBank/DDBJ databases">
        <title>The genome of the rayed Mediterranean limpet Patella caerulea (Linnaeus, 1758).</title>
        <authorList>
            <person name="Anh-Thu Weber A."/>
            <person name="Halstead-Nussloch G."/>
        </authorList>
    </citation>
    <scope>NUCLEOTIDE SEQUENCE [LARGE SCALE GENOMIC DNA]</scope>
    <source>
        <strain evidence="3">AATW-2023a</strain>
        <tissue evidence="3">Whole specimen</tissue>
    </source>
</reference>
<dbReference type="EMBL" id="JAZGQO010000007">
    <property type="protein sequence ID" value="KAK6181165.1"/>
    <property type="molecule type" value="Genomic_DNA"/>
</dbReference>
<dbReference type="InterPro" id="IPR045065">
    <property type="entry name" value="XPO1/5"/>
</dbReference>
<comment type="caution">
    <text evidence="3">The sequence shown here is derived from an EMBL/GenBank/DDBJ whole genome shotgun (WGS) entry which is preliminary data.</text>
</comment>
<evidence type="ECO:0000256" key="1">
    <source>
        <dbReference type="ARBA" id="ARBA00009466"/>
    </source>
</evidence>
<dbReference type="GO" id="GO:0005049">
    <property type="term" value="F:nuclear export signal receptor activity"/>
    <property type="evidence" value="ECO:0007669"/>
    <property type="project" value="InterPro"/>
</dbReference>
<dbReference type="Gene3D" id="1.25.10.10">
    <property type="entry name" value="Leucine-rich Repeat Variant"/>
    <property type="match status" value="1"/>
</dbReference>
<comment type="similarity">
    <text evidence="1">Belongs to the exportin family.</text>
</comment>
<dbReference type="GO" id="GO:0042565">
    <property type="term" value="C:RNA nuclear export complex"/>
    <property type="evidence" value="ECO:0007669"/>
    <property type="project" value="TreeGrafter"/>
</dbReference>
<sequence length="892" mass="101014">MDPNLQQIVSKLCLAVETVMNPVVCQSDRLAAHQICEDFKDNSPYCVQVGISISSKEYSPVIRHFGLQLLEHCIKFRWINLSLDEKQYLKQNSLQLLDTGTKYLLEEELHVKDAISRIVVELMKREWPQNWQSLMTDLHNISQHGETQTELVLMVFHRLVEDVVAFQNVPNQRRREILQSLTAQISQLFHFFLTLLETHAAQFKLLVAEGKERDSLALNRVSQSVLMTLTGFVDWVNMSHIVENNGRLLQLLCLLLDDSSLQLHAAECLLLVVSRKGKLEDRKPILILFSEGAMSTILTAAIAAEKASLDEYYYLFLKRLCQVLTEIGKQLVALWGTDPEVGVPPNFSTYLEALLAFTVHKSQMLGSFTQTLWALFLRHEHISKDETLVSFIPRVVTAATQSLLKVGYPSQNNYPSCAYSKLDFDSDEEFNMFFPRYRAEVADTVRLATLLQPKLTFSIAYDWLKTQLQKPLDVGEVGVEKGICNLSSPSFLEWDALGVFLESVMLRLMASTNDKPDTTEGIELLQRVLVYQTQDPLILSCLLSCISALFPLLLYTPETIPVVLDKIFGAVIFNLPGQTKGTRSRAVKNVRQHACSIVVKICKQYPALIFPAFDSLYSHIKLISNDPEQLSQMEKTILVEAIMLISNQFNDFEKQSAFIKEILSPVHELWTSKEFTQAFLAPDIFMSYVGLDQAAVEPSSADTCGINRSHISYCIHTMLGVLKRSKWPDDLQACQRGGFVIGTSNVTGSPILRNPATSHILALLNNLIMLLKTQNGLWLPDYLRLRHPDFEKAYDLLEVDKLAILGIPPPCIDNTDSTTCKQPLARVKSFLGMIHDNSYHILGNAGQCLGYEFYSASNIITFLQDSVFSYQEFIPDYRLRPVIHILFKKITQ</sequence>
<accession>A0AAN8JRP0</accession>
<dbReference type="InterPro" id="IPR016024">
    <property type="entry name" value="ARM-type_fold"/>
</dbReference>
<name>A0AAN8JRP0_PATCE</name>
<gene>
    <name evidence="3" type="ORF">SNE40_009086</name>
</gene>
<dbReference type="GO" id="GO:0006611">
    <property type="term" value="P:protein export from nucleus"/>
    <property type="evidence" value="ECO:0007669"/>
    <property type="project" value="InterPro"/>
</dbReference>
<dbReference type="InterPro" id="IPR045478">
    <property type="entry name" value="Exportin-5_C"/>
</dbReference>
<dbReference type="PANTHER" id="PTHR11223">
    <property type="entry name" value="EXPORTIN 1/5"/>
    <property type="match status" value="1"/>
</dbReference>
<dbReference type="GO" id="GO:0031267">
    <property type="term" value="F:small GTPase binding"/>
    <property type="evidence" value="ECO:0007669"/>
    <property type="project" value="InterPro"/>
</dbReference>
<dbReference type="InterPro" id="IPR011989">
    <property type="entry name" value="ARM-like"/>
</dbReference>
<protein>
    <recommendedName>
        <fullName evidence="2">Importin N-terminal domain-containing protein</fullName>
    </recommendedName>
</protein>
<evidence type="ECO:0000313" key="3">
    <source>
        <dbReference type="EMBL" id="KAK6181165.1"/>
    </source>
</evidence>
<organism evidence="3 4">
    <name type="scientific">Patella caerulea</name>
    <name type="common">Rayed Mediterranean limpet</name>
    <dbReference type="NCBI Taxonomy" id="87958"/>
    <lineage>
        <taxon>Eukaryota</taxon>
        <taxon>Metazoa</taxon>
        <taxon>Spiralia</taxon>
        <taxon>Lophotrochozoa</taxon>
        <taxon>Mollusca</taxon>
        <taxon>Gastropoda</taxon>
        <taxon>Patellogastropoda</taxon>
        <taxon>Patelloidea</taxon>
        <taxon>Patellidae</taxon>
        <taxon>Patella</taxon>
    </lineage>
</organism>
<dbReference type="GO" id="GO:0003723">
    <property type="term" value="F:RNA binding"/>
    <property type="evidence" value="ECO:0007669"/>
    <property type="project" value="TreeGrafter"/>
</dbReference>